<evidence type="ECO:0000313" key="3">
    <source>
        <dbReference type="EMBL" id="KAG2453702.1"/>
    </source>
</evidence>
<feature type="region of interest" description="Disordered" evidence="1">
    <location>
        <begin position="2792"/>
        <end position="2845"/>
    </location>
</feature>
<feature type="region of interest" description="Disordered" evidence="1">
    <location>
        <begin position="3306"/>
        <end position="3356"/>
    </location>
</feature>
<feature type="region of interest" description="Disordered" evidence="1">
    <location>
        <begin position="2099"/>
        <end position="2169"/>
    </location>
</feature>
<dbReference type="Pfam" id="PF04780">
    <property type="entry name" value="DUF629"/>
    <property type="match status" value="1"/>
</dbReference>
<feature type="domain" description="C2H2-type" evidence="2">
    <location>
        <begin position="576"/>
        <end position="597"/>
    </location>
</feature>
<dbReference type="InterPro" id="IPR033031">
    <property type="entry name" value="Scc2/Nipped-B"/>
</dbReference>
<feature type="region of interest" description="Disordered" evidence="1">
    <location>
        <begin position="2197"/>
        <end position="2333"/>
    </location>
</feature>
<protein>
    <recommendedName>
        <fullName evidence="2">C2H2-type domain-containing protein</fullName>
    </recommendedName>
</protein>
<feature type="region of interest" description="Disordered" evidence="1">
    <location>
        <begin position="126"/>
        <end position="152"/>
    </location>
</feature>
<dbReference type="InterPro" id="IPR013087">
    <property type="entry name" value="Znf_C2H2_type"/>
</dbReference>
<dbReference type="PANTHER" id="PTHR21704:SF18">
    <property type="entry name" value="NIPPED-B-LIKE PROTEIN"/>
    <property type="match status" value="1"/>
</dbReference>
<keyword evidence="4" id="KW-1185">Reference proteome</keyword>
<feature type="region of interest" description="Disordered" evidence="1">
    <location>
        <begin position="2879"/>
        <end position="2992"/>
    </location>
</feature>
<feature type="compositionally biased region" description="Low complexity" evidence="1">
    <location>
        <begin position="1451"/>
        <end position="1467"/>
    </location>
</feature>
<feature type="compositionally biased region" description="Gly residues" evidence="1">
    <location>
        <begin position="844"/>
        <end position="863"/>
    </location>
</feature>
<feature type="compositionally biased region" description="Low complexity" evidence="1">
    <location>
        <begin position="2522"/>
        <end position="2535"/>
    </location>
</feature>
<feature type="compositionally biased region" description="Low complexity" evidence="1">
    <location>
        <begin position="1910"/>
        <end position="1923"/>
    </location>
</feature>
<feature type="compositionally biased region" description="Pro residues" evidence="1">
    <location>
        <begin position="331"/>
        <end position="345"/>
    </location>
</feature>
<feature type="region of interest" description="Disordered" evidence="1">
    <location>
        <begin position="1906"/>
        <end position="1943"/>
    </location>
</feature>
<feature type="compositionally biased region" description="Low complexity" evidence="1">
    <location>
        <begin position="2584"/>
        <end position="2598"/>
    </location>
</feature>
<feature type="region of interest" description="Disordered" evidence="1">
    <location>
        <begin position="785"/>
        <end position="942"/>
    </location>
</feature>
<feature type="region of interest" description="Disordered" evidence="1">
    <location>
        <begin position="3071"/>
        <end position="3127"/>
    </location>
</feature>
<dbReference type="GO" id="GO:0003682">
    <property type="term" value="F:chromatin binding"/>
    <property type="evidence" value="ECO:0007669"/>
    <property type="project" value="TreeGrafter"/>
</dbReference>
<feature type="compositionally biased region" description="Low complexity" evidence="1">
    <location>
        <begin position="1241"/>
        <end position="1277"/>
    </location>
</feature>
<feature type="compositionally biased region" description="Low complexity" evidence="1">
    <location>
        <begin position="1649"/>
        <end position="1685"/>
    </location>
</feature>
<accession>A0A835WTI5</accession>
<feature type="compositionally biased region" description="Low complexity" evidence="1">
    <location>
        <begin position="1148"/>
        <end position="1174"/>
    </location>
</feature>
<feature type="region of interest" description="Disordered" evidence="1">
    <location>
        <begin position="2357"/>
        <end position="2388"/>
    </location>
</feature>
<feature type="compositionally biased region" description="Gly residues" evidence="1">
    <location>
        <begin position="895"/>
        <end position="914"/>
    </location>
</feature>
<feature type="compositionally biased region" description="Low complexity" evidence="1">
    <location>
        <begin position="689"/>
        <end position="734"/>
    </location>
</feature>
<feature type="compositionally biased region" description="Low complexity" evidence="1">
    <location>
        <begin position="2931"/>
        <end position="2948"/>
    </location>
</feature>
<feature type="compositionally biased region" description="Acidic residues" evidence="1">
    <location>
        <begin position="1311"/>
        <end position="1327"/>
    </location>
</feature>
<feature type="compositionally biased region" description="Low complexity" evidence="1">
    <location>
        <begin position="2979"/>
        <end position="2990"/>
    </location>
</feature>
<organism evidence="3 4">
    <name type="scientific">Chlamydomonas schloesseri</name>
    <dbReference type="NCBI Taxonomy" id="2026947"/>
    <lineage>
        <taxon>Eukaryota</taxon>
        <taxon>Viridiplantae</taxon>
        <taxon>Chlorophyta</taxon>
        <taxon>core chlorophytes</taxon>
        <taxon>Chlorophyceae</taxon>
        <taxon>CS clade</taxon>
        <taxon>Chlamydomonadales</taxon>
        <taxon>Chlamydomonadaceae</taxon>
        <taxon>Chlamydomonas</taxon>
    </lineage>
</organism>
<dbReference type="Proteomes" id="UP000613740">
    <property type="component" value="Unassembled WGS sequence"/>
</dbReference>
<feature type="compositionally biased region" description="Low complexity" evidence="1">
    <location>
        <begin position="391"/>
        <end position="409"/>
    </location>
</feature>
<feature type="compositionally biased region" description="Low complexity" evidence="1">
    <location>
        <begin position="2473"/>
        <end position="2483"/>
    </location>
</feature>
<feature type="compositionally biased region" description="Low complexity" evidence="1">
    <location>
        <begin position="3095"/>
        <end position="3108"/>
    </location>
</feature>
<dbReference type="GO" id="GO:0071169">
    <property type="term" value="P:establishment of protein localization to chromatin"/>
    <property type="evidence" value="ECO:0007669"/>
    <property type="project" value="TreeGrafter"/>
</dbReference>
<feature type="compositionally biased region" description="Gly residues" evidence="1">
    <location>
        <begin position="2891"/>
        <end position="2907"/>
    </location>
</feature>
<dbReference type="EMBL" id="JAEHOD010000003">
    <property type="protein sequence ID" value="KAG2453702.1"/>
    <property type="molecule type" value="Genomic_DNA"/>
</dbReference>
<dbReference type="GO" id="GO:0061775">
    <property type="term" value="F:cohesin loader activity"/>
    <property type="evidence" value="ECO:0007669"/>
    <property type="project" value="InterPro"/>
</dbReference>
<feature type="region of interest" description="Disordered" evidence="1">
    <location>
        <begin position="3169"/>
        <end position="3207"/>
    </location>
</feature>
<feature type="compositionally biased region" description="Low complexity" evidence="1">
    <location>
        <begin position="2427"/>
        <end position="2465"/>
    </location>
</feature>
<feature type="region of interest" description="Disordered" evidence="1">
    <location>
        <begin position="1074"/>
        <end position="1100"/>
    </location>
</feature>
<feature type="region of interest" description="Disordered" evidence="1">
    <location>
        <begin position="1410"/>
        <end position="1467"/>
    </location>
</feature>
<feature type="compositionally biased region" description="Acidic residues" evidence="1">
    <location>
        <begin position="1335"/>
        <end position="1359"/>
    </location>
</feature>
<feature type="region of interest" description="Disordered" evidence="1">
    <location>
        <begin position="1148"/>
        <end position="1360"/>
    </location>
</feature>
<feature type="compositionally biased region" description="Low complexity" evidence="1">
    <location>
        <begin position="137"/>
        <end position="152"/>
    </location>
</feature>
<gene>
    <name evidence="3" type="ORF">HYH02_001914</name>
</gene>
<dbReference type="PANTHER" id="PTHR21704">
    <property type="entry name" value="NIPPED-B-LIKE PROTEIN DELANGIN SCC2-RELATED"/>
    <property type="match status" value="1"/>
</dbReference>
<evidence type="ECO:0000256" key="1">
    <source>
        <dbReference type="SAM" id="MobiDB-lite"/>
    </source>
</evidence>
<evidence type="ECO:0000259" key="2">
    <source>
        <dbReference type="PROSITE" id="PS00028"/>
    </source>
</evidence>
<feature type="compositionally biased region" description="Polar residues" evidence="1">
    <location>
        <begin position="1689"/>
        <end position="1703"/>
    </location>
</feature>
<dbReference type="InterPro" id="IPR006865">
    <property type="entry name" value="DUF629"/>
</dbReference>
<reference evidence="3" key="1">
    <citation type="journal article" date="2020" name="bioRxiv">
        <title>Comparative genomics of Chlamydomonas.</title>
        <authorList>
            <person name="Craig R.J."/>
            <person name="Hasan A.R."/>
            <person name="Ness R.W."/>
            <person name="Keightley P.D."/>
        </authorList>
    </citation>
    <scope>NUCLEOTIDE SEQUENCE</scope>
    <source>
        <strain evidence="3">CCAP 11/173</strain>
    </source>
</reference>
<evidence type="ECO:0000313" key="4">
    <source>
        <dbReference type="Proteomes" id="UP000613740"/>
    </source>
</evidence>
<feature type="region of interest" description="Disordered" evidence="1">
    <location>
        <begin position="317"/>
        <end position="508"/>
    </location>
</feature>
<feature type="compositionally biased region" description="Low complexity" evidence="1">
    <location>
        <begin position="346"/>
        <end position="383"/>
    </location>
</feature>
<feature type="compositionally biased region" description="Low complexity" evidence="1">
    <location>
        <begin position="883"/>
        <end position="894"/>
    </location>
</feature>
<feature type="compositionally biased region" description="Low complexity" evidence="1">
    <location>
        <begin position="3317"/>
        <end position="3347"/>
    </location>
</feature>
<feature type="compositionally biased region" description="Gly residues" evidence="1">
    <location>
        <begin position="3109"/>
        <end position="3121"/>
    </location>
</feature>
<dbReference type="PROSITE" id="PS00028">
    <property type="entry name" value="ZINC_FINGER_C2H2_1"/>
    <property type="match status" value="1"/>
</dbReference>
<feature type="compositionally biased region" description="Low complexity" evidence="1">
    <location>
        <begin position="1081"/>
        <end position="1097"/>
    </location>
</feature>
<feature type="compositionally biased region" description="Gly residues" evidence="1">
    <location>
        <begin position="3175"/>
        <end position="3185"/>
    </location>
</feature>
<feature type="compositionally biased region" description="Low complexity" evidence="1">
    <location>
        <begin position="2490"/>
        <end position="2513"/>
    </location>
</feature>
<name>A0A835WTI5_9CHLO</name>
<feature type="compositionally biased region" description="Low complexity" evidence="1">
    <location>
        <begin position="2116"/>
        <end position="2138"/>
    </location>
</feature>
<comment type="caution">
    <text evidence="3">The sequence shown here is derived from an EMBL/GenBank/DDBJ whole genome shotgun (WGS) entry which is preliminary data.</text>
</comment>
<feature type="compositionally biased region" description="Low complexity" evidence="1">
    <location>
        <begin position="2908"/>
        <end position="2923"/>
    </location>
</feature>
<feature type="compositionally biased region" description="Low complexity" evidence="1">
    <location>
        <begin position="785"/>
        <end position="804"/>
    </location>
</feature>
<feature type="compositionally biased region" description="Basic and acidic residues" evidence="1">
    <location>
        <begin position="2211"/>
        <end position="2237"/>
    </location>
</feature>
<feature type="compositionally biased region" description="Pro residues" evidence="1">
    <location>
        <begin position="2949"/>
        <end position="2960"/>
    </location>
</feature>
<dbReference type="GO" id="GO:0010468">
    <property type="term" value="P:regulation of gene expression"/>
    <property type="evidence" value="ECO:0007669"/>
    <property type="project" value="InterPro"/>
</dbReference>
<dbReference type="GO" id="GO:1990414">
    <property type="term" value="P:replication-born double-strand break repair via sister chromatid exchange"/>
    <property type="evidence" value="ECO:0007669"/>
    <property type="project" value="TreeGrafter"/>
</dbReference>
<sequence>MSQQNTDSTLAPAFFHVATQCGAVLKLFCRGRAKEAKKSLQRLAQEHPNSFLPHRYLARLLYHESARVEADQQGAAGTRRLALLHSALLEAKQASELAPGSLSSAALRATLLVNLLVEESALQGGLAVGQEQPPQPAERSQAAAGEASSGQSGASLSSEVAWYQLQPEARCEAIKREFRDAIAHCVRTLECSSPLLVEPVITISDAHARTCDPCCLRVQDNIVEWVKQDNWQRIVAEKRSVLACMHQVLESCHTLLDSTHIPVDGIVRLLQHILRPHQQDLQLWASQLLLSKGSVDDLQHKFETQAAVTELLRMLRPGSRPGEEGALGALPPAPPGVPAGLPQPPVSMQQAVQQQQPHVAPAQQQAYVQLPAQQVKPAAQQHQQHAHQQQHQHQQPHGQQQTRAAAPAHELPPPPPAARQTANAGAIVPQPPAQQQQVAPPPPPPAQQNLAPCLSAEQEWDEVRDGGGATGGANAGAANAAGAARRPGSKAKNKAKGGDAARGPRKERSRYERYMDVETFWRSTTPEQRAALLKVPMAALLKSVRRDQGNDAVDELIEGLVLLREQGNRAACYWLCPVCEQKFHSSRDFLGHVELVHEGLAVQDNKYVCCYKCQQDVVGMYYTSTRTPGYNLCFRCYGADANSANSPEAFEKVFMRPSAGGRAWSHDDFMSTRDSFSSLSERSHRHALQQHPQQQQHAHQQQQQPQLPAAHGQQQLPQQAGQRGAAGSGHVHSAACRHHPDCPHHGHGLEATSAQAMLTFGEASDEWLAPLPVSSISAPVSSAVPDPRAFGPGSHPPGAAASAAGRRRGAQPGSGDGADSGDDVVGADSQLHSRSLSEPPNGPQPGGGQVPGAGDDGSEGAGGSNATWRSWWPTRLMSGWSGKGQQQAQPVSQGPGPGGAGGPADGPGDKGGPAGQRHDAGGREDLDDDDGSDAADIVLPPPPVGAGGAAGLGAGVMNGMVAELMARLREIYLTDRDLGDMSLGSITQFVYRKLGAGAAADDTALAACPPGPRAVLLDFLAQPSIVFQRPQALAVVLGLLPLADLQMVAAYAVRQHEEAVSGAEAAARDIAAGSDEEDGLALDGGAFGDDSGSGSDISDSDEFRLERAAAREAAAAAAEAAMAAAASNHASACMPRARRRLRYTSRRAAPPGGAAAVGSGQSGVPLTHQAGAAPGTPPLPPHGGGAYAIGGSHALNLRRTDDDGSAEEVSEEEMGSAGDGGLDFSLGGPEAPGDRHDRQHGQQLRGAQAAAAHYDSHSAQRVAAQQHARQLQQLRHAGGAGMHGLANARGGAGGRNAQQCDGERSLGDGSLADEDLQGDEVTEEEEVDARCDEGALSDEDDGVSLGPEEEDEEDEEEDGPCVSLFVVSGDVELGFDRLITQMWGGGAESDDAAGQGQLEAGAAAAALPLSAPGAGKDRASRGVQQAQQGQSRGGRNAQQQSGGAVRQLSPTARTANGNASSASGAAGTAGTVALTAGNGDETVAAEELSGPRADEPYLQVADWWLQHLRLEGPPPNANQAQHQQLVQLQQQPGSADEMRVLRWLYGNIINVQAEEFCARQRELRGGRERDVAILELYDEVAAVWRSLQAVTDKRSRLEALRRAARGHFAVVKRLEEAGGHATLEQATEFLDAVLSGYCQGQQQQQLLQQQAAQQQLPAPPAAGADAPSGSEAAALPPPSAANAAPEQPGTPTTSSEGTQQQGDGSALAVAPGGATAAVMAAVTAGGAGGPSGPLLYLCERAVEVVRRHPALAQEPSQRYAAALLERELSVLALVEVMVAAEAEEAARERGVAEESLKRHRAEHREAEAEYQRVQAEGPASHRKKDLLDKATKEAEHREQLRELAARLASLSDSIAADEASKAKWADKQEEAERELTHVRDAIRQTSARRASLLDVCATLDVPFAPPPPHAQAAGPAASGSRAPMLPPAVPDAEDDTAADTAADTVAASHSAAGDAVAAVGAAAAGVTAAGVAAAAAADMEWRTTRLECLMYRVLWVSEAVKMFQAQYSPRQSTHHYDLFIRATHWAKQLSEEYEESIRAYCCELERLRARLRDVAAVDLGYEIGSAALEVARRRVEAAAHAAREAASLTLLKELEEEEERRKAAASGKDGKDAGAARDAGAGKKATANKKAAVKATAADLKKQKDRERELAKQAEEEARKRAEEEDKERVAAARRAREAAIEAELERRRRELEELEAQREAEAIRAAQEASLREQQLREQREREAREAREREAKERAAAAAAAQAQAQANASAQQQQQQAGAKANAAQQQGGKANSAQAKRQGSAEAAAQDKAQQQAPAAANKRNNAAPAARGKGAANAAHSPGSPEAPAAVLASAATSPPLANGGRVPPVKAVATTAANSGPASAPSSAKAGAGKQAAQAPAGAVVGDAAAAVAAATAGISGGNGSGNGSNGGKGTAALRGSPVKGGAAQLAAGGNAARRAAQQQASQAGQHSPQDAPPQQHAPLPLPHGPPGALDAASAGPAGPGPLSPGSEFPPLSAAGAAAAQQHRGPQAHPPPPPQQQQLQQQPGVQMPPNMAHGLPQQQAHMHPGMQPQAQQQMSMQPQGPQGMPQPHQMPPPQGLTAAQAQQLQAQQQMQAHAAQQMQAHAAQQMQAQAHAYVEAQARLMVLAQVPAATAAAVAAAAAVAQGTPAAAPGDMQQQQQGQVLPSEHLHAQLRQQAAAVQQAALRQQIQAQLQAQALQQAQAQAQAQAPLFQPTPRPLGGAGGLPGMPVGMPGNGNGSSMFDPFAENPLLRALSAMEAKTPPPVSPNTAMNPAAALAAAAAAGIPVPGMPPNGTAGPAPGQAAPPGAGAAGGVQPQGPHAQHPAHMAMAPGGAPGPDPLMAAMQASVGTHGTSSAAASAAAETDTHIMSIMSILDQDGASPSPSPATGGGNAGGRPGSSGAAGGAPRASPGGSAASAPGAGAGGAAAGSSAASAAASVSSSPQRPMLPPAPPPGPPASMYGNAFGTDGSPAAGNASISASPARPGAGAAGAGGMPNLANGGIPPVPMPGGAGAGEGLPGLSSAAAAAFGSGIWRQQGGEQLGGNGMLGLGLGLSGIGAGPNTWGTAGLPAAGGPGGAAANAGSRPGGGGSTSPRRGSTGGAADWGNGGNGGAGGNGGSHRDDLDVDSLVAALPSSLLPSSLDADPAPPSTPANSGLAATAAPFYPASLRGKGSGGHPGPGQGPQQMHMGGGPGVMHMGGPMGPGGAFSGDGAAAWIGGMGPGKPGMNPAAAAAMAAANGMMGNGPHGGMGPGGMGSLPGGMGPAGAMRGYGMGLYSGDAVNWSVAGMMQGGGGGMPPAMRGAGGWGPFGPPGAGAVPGSQQMGQQAQQGTAQQQQQQQASQAGWPRGQRWRN</sequence>
<feature type="compositionally biased region" description="Acidic residues" evidence="1">
    <location>
        <begin position="1203"/>
        <end position="1214"/>
    </location>
</feature>
<feature type="compositionally biased region" description="Gly residues" evidence="1">
    <location>
        <begin position="2401"/>
        <end position="2416"/>
    </location>
</feature>
<feature type="compositionally biased region" description="Low complexity" evidence="1">
    <location>
        <begin position="2795"/>
        <end position="2835"/>
    </location>
</feature>
<proteinExistence type="predicted"/>
<feature type="compositionally biased region" description="Low complexity" evidence="1">
    <location>
        <begin position="475"/>
        <end position="484"/>
    </location>
</feature>
<feature type="compositionally biased region" description="Low complexity" evidence="1">
    <location>
        <begin position="1421"/>
        <end position="1444"/>
    </location>
</feature>
<dbReference type="GO" id="GO:0140588">
    <property type="term" value="P:chromatin looping"/>
    <property type="evidence" value="ECO:0007669"/>
    <property type="project" value="InterPro"/>
</dbReference>
<feature type="compositionally biased region" description="Low complexity" evidence="1">
    <location>
        <begin position="2287"/>
        <end position="2333"/>
    </location>
</feature>
<feature type="region of interest" description="Disordered" evidence="1">
    <location>
        <begin position="2400"/>
        <end position="2598"/>
    </location>
</feature>
<feature type="compositionally biased region" description="Basic and acidic residues" evidence="1">
    <location>
        <begin position="496"/>
        <end position="508"/>
    </location>
</feature>
<feature type="region of interest" description="Disordered" evidence="1">
    <location>
        <begin position="1649"/>
        <end position="1708"/>
    </location>
</feature>
<dbReference type="GO" id="GO:0090694">
    <property type="term" value="C:Scc2-Scc4 cohesin loading complex"/>
    <property type="evidence" value="ECO:0007669"/>
    <property type="project" value="TreeGrafter"/>
</dbReference>
<feature type="compositionally biased region" description="Low complexity" evidence="1">
    <location>
        <begin position="2547"/>
        <end position="2573"/>
    </location>
</feature>
<feature type="compositionally biased region" description="Basic and acidic residues" evidence="1">
    <location>
        <begin position="2139"/>
        <end position="2169"/>
    </location>
</feature>
<dbReference type="OrthoDB" id="551194at2759"/>
<feature type="compositionally biased region" description="Low complexity" evidence="1">
    <location>
        <begin position="2238"/>
        <end position="2279"/>
    </location>
</feature>
<feature type="region of interest" description="Disordered" evidence="1">
    <location>
        <begin position="675"/>
        <end position="739"/>
    </location>
</feature>
<feature type="region of interest" description="Disordered" evidence="1">
    <location>
        <begin position="1802"/>
        <end position="1824"/>
    </location>
</feature>
<dbReference type="GO" id="GO:0034087">
    <property type="term" value="P:establishment of mitotic sister chromatid cohesion"/>
    <property type="evidence" value="ECO:0007669"/>
    <property type="project" value="TreeGrafter"/>
</dbReference>